<reference evidence="4 5" key="1">
    <citation type="submission" date="2024-05" db="EMBL/GenBank/DDBJ databases">
        <title>A high-quality chromosomal-level genome assembly of Topmouth culter (Culter alburnus).</title>
        <authorList>
            <person name="Zhao H."/>
        </authorList>
    </citation>
    <scope>NUCLEOTIDE SEQUENCE [LARGE SCALE GENOMIC DNA]</scope>
    <source>
        <strain evidence="4">CATC2023</strain>
        <tissue evidence="4">Muscle</tissue>
    </source>
</reference>
<organism evidence="4 5">
    <name type="scientific">Culter alburnus</name>
    <name type="common">Topmouth culter</name>
    <dbReference type="NCBI Taxonomy" id="194366"/>
    <lineage>
        <taxon>Eukaryota</taxon>
        <taxon>Metazoa</taxon>
        <taxon>Chordata</taxon>
        <taxon>Craniata</taxon>
        <taxon>Vertebrata</taxon>
        <taxon>Euteleostomi</taxon>
        <taxon>Actinopterygii</taxon>
        <taxon>Neopterygii</taxon>
        <taxon>Teleostei</taxon>
        <taxon>Ostariophysi</taxon>
        <taxon>Cypriniformes</taxon>
        <taxon>Xenocyprididae</taxon>
        <taxon>Xenocypridinae</taxon>
        <taxon>Culter</taxon>
    </lineage>
</organism>
<keyword evidence="1" id="KW-1133">Transmembrane helix</keyword>
<dbReference type="AlphaFoldDB" id="A0AAW1ZCU6"/>
<comment type="caution">
    <text evidence="4">The sequence shown here is derived from an EMBL/GenBank/DDBJ whole genome shotgun (WGS) entry which is preliminary data.</text>
</comment>
<sequence length="275" mass="30654">MIQAFIWFCLCFCHLVGVFVAETNAVKSVPVTEGDSVTLKYDFRSADIQGYDMIEWMTEKLPLARIKKVNGTLSTTYYNNDWRFIDRLQLDNHTGSLTITNIRHEHSGVYKQSIKFGNKEPVERYNVTVYAPLPVPVIISFCPPNPSSVCSLLCSAVNVSHVTLSWYKGNSLLSSISVSDLSISLSLPLEVEHQDKNIYSCVINNPTSNHTKHLNVSQLSRLSSDSGWGCDTIEPVIRLAVTALMGVAAVTAIVVLGYDIKSRTREGRTDINIRH</sequence>
<name>A0AAW1ZCU6_CULAL</name>
<keyword evidence="1" id="KW-0812">Transmembrane</keyword>
<keyword evidence="5" id="KW-1185">Reference proteome</keyword>
<dbReference type="SUPFAM" id="SSF48726">
    <property type="entry name" value="Immunoglobulin"/>
    <property type="match status" value="2"/>
</dbReference>
<dbReference type="InterPro" id="IPR036179">
    <property type="entry name" value="Ig-like_dom_sf"/>
</dbReference>
<feature type="chain" id="PRO_5043318253" description="Ig-like domain-containing protein" evidence="2">
    <location>
        <begin position="26"/>
        <end position="275"/>
    </location>
</feature>
<dbReference type="PANTHER" id="PTHR21063:SF4">
    <property type="entry name" value="CD48 ANTIGEN-RELATED"/>
    <property type="match status" value="1"/>
</dbReference>
<feature type="transmembrane region" description="Helical" evidence="1">
    <location>
        <begin position="236"/>
        <end position="258"/>
    </location>
</feature>
<evidence type="ECO:0000313" key="4">
    <source>
        <dbReference type="EMBL" id="KAK9959175.1"/>
    </source>
</evidence>
<proteinExistence type="predicted"/>
<dbReference type="PROSITE" id="PS50835">
    <property type="entry name" value="IG_LIKE"/>
    <property type="match status" value="1"/>
</dbReference>
<dbReference type="PANTHER" id="PTHR21063">
    <property type="entry name" value="LFA-3"/>
    <property type="match status" value="1"/>
</dbReference>
<accession>A0AAW1ZCU6</accession>
<dbReference type="InterPro" id="IPR013783">
    <property type="entry name" value="Ig-like_fold"/>
</dbReference>
<dbReference type="EMBL" id="JAWDJR010000018">
    <property type="protein sequence ID" value="KAK9959175.1"/>
    <property type="molecule type" value="Genomic_DNA"/>
</dbReference>
<evidence type="ECO:0000256" key="2">
    <source>
        <dbReference type="SAM" id="SignalP"/>
    </source>
</evidence>
<feature type="signal peptide" evidence="2">
    <location>
        <begin position="1"/>
        <end position="25"/>
    </location>
</feature>
<gene>
    <name evidence="4" type="ORF">ABG768_011252</name>
</gene>
<feature type="domain" description="Ig-like" evidence="3">
    <location>
        <begin position="136"/>
        <end position="217"/>
    </location>
</feature>
<dbReference type="InterPro" id="IPR007110">
    <property type="entry name" value="Ig-like_dom"/>
</dbReference>
<dbReference type="Proteomes" id="UP001479290">
    <property type="component" value="Unassembled WGS sequence"/>
</dbReference>
<evidence type="ECO:0000313" key="5">
    <source>
        <dbReference type="Proteomes" id="UP001479290"/>
    </source>
</evidence>
<keyword evidence="2" id="KW-0732">Signal</keyword>
<keyword evidence="1" id="KW-0472">Membrane</keyword>
<evidence type="ECO:0000256" key="1">
    <source>
        <dbReference type="SAM" id="Phobius"/>
    </source>
</evidence>
<protein>
    <recommendedName>
        <fullName evidence="3">Ig-like domain-containing protein</fullName>
    </recommendedName>
</protein>
<dbReference type="Gene3D" id="2.60.40.10">
    <property type="entry name" value="Immunoglobulins"/>
    <property type="match status" value="2"/>
</dbReference>
<evidence type="ECO:0000259" key="3">
    <source>
        <dbReference type="PROSITE" id="PS50835"/>
    </source>
</evidence>